<evidence type="ECO:0000313" key="4">
    <source>
        <dbReference type="Proteomes" id="UP000285625"/>
    </source>
</evidence>
<dbReference type="InterPro" id="IPR011004">
    <property type="entry name" value="Trimer_LpxA-like_sf"/>
</dbReference>
<dbReference type="SUPFAM" id="SSF51161">
    <property type="entry name" value="Trimeric LpxA-like enzymes"/>
    <property type="match status" value="1"/>
</dbReference>
<keyword evidence="2" id="KW-0677">Repeat</keyword>
<dbReference type="Proteomes" id="UP000285625">
    <property type="component" value="Unassembled WGS sequence"/>
</dbReference>
<organism evidence="3 4">
    <name type="scientific">Staphylococcus hyicus</name>
    <dbReference type="NCBI Taxonomy" id="1284"/>
    <lineage>
        <taxon>Bacteria</taxon>
        <taxon>Bacillati</taxon>
        <taxon>Bacillota</taxon>
        <taxon>Bacilli</taxon>
        <taxon>Bacillales</taxon>
        <taxon>Staphylococcaceae</taxon>
        <taxon>Staphylococcus</taxon>
    </lineage>
</organism>
<dbReference type="InterPro" id="IPR001451">
    <property type="entry name" value="Hexapep"/>
</dbReference>
<evidence type="ECO:0000256" key="1">
    <source>
        <dbReference type="ARBA" id="ARBA00022679"/>
    </source>
</evidence>
<evidence type="ECO:0000256" key="2">
    <source>
        <dbReference type="ARBA" id="ARBA00022737"/>
    </source>
</evidence>
<dbReference type="Gene3D" id="2.160.10.10">
    <property type="entry name" value="Hexapeptide repeat proteins"/>
    <property type="match status" value="1"/>
</dbReference>
<accession>A0A418JM53</accession>
<dbReference type="PANTHER" id="PTHR43300:SF6">
    <property type="entry name" value="ACETYLTRANSFERASE YVOF-RELATED"/>
    <property type="match status" value="1"/>
</dbReference>
<evidence type="ECO:0000313" key="3">
    <source>
        <dbReference type="EMBL" id="RIO47649.1"/>
    </source>
</evidence>
<sequence>MARRVKVIATKGKYNPLWYLYRYISFAKLFKNTLIIEFLRYFPFIQLKPMLYRRLLHIKIGNHTAIAFKVVPDLMYPEKIKIGENVTIGYHTTILTHEFLPNVLRVGDVEIGNDTLIGANVTILPGVKIGERVQIGANAVVSKDIPNDTIAIGNPIQIKPL</sequence>
<name>A0A418JM53_STAHY</name>
<keyword evidence="3" id="KW-0012">Acyltransferase</keyword>
<dbReference type="Pfam" id="PF00132">
    <property type="entry name" value="Hexapep"/>
    <property type="match status" value="1"/>
</dbReference>
<reference evidence="3 4" key="1">
    <citation type="journal article" date="2016" name="Front. Microbiol.">
        <title>Comprehensive Phylogenetic Analysis of Bovine Non-aureus Staphylococci Species Based on Whole-Genome Sequencing.</title>
        <authorList>
            <person name="Naushad S."/>
            <person name="Barkema H.W."/>
            <person name="Luby C."/>
            <person name="Condas L.A."/>
            <person name="Nobrega D.B."/>
            <person name="Carson D.A."/>
            <person name="De Buck J."/>
        </authorList>
    </citation>
    <scope>NUCLEOTIDE SEQUENCE [LARGE SCALE GENOMIC DNA]</scope>
    <source>
        <strain evidence="3 4">SNUC 5959</strain>
    </source>
</reference>
<protein>
    <submittedName>
        <fullName evidence="3">Acyltransferase</fullName>
    </submittedName>
</protein>
<gene>
    <name evidence="3" type="ORF">BUZ57_01200</name>
</gene>
<dbReference type="EMBL" id="QXVO01000002">
    <property type="protein sequence ID" value="RIO47649.1"/>
    <property type="molecule type" value="Genomic_DNA"/>
</dbReference>
<dbReference type="InterPro" id="IPR018357">
    <property type="entry name" value="Hexapep_transf_CS"/>
</dbReference>
<dbReference type="PROSITE" id="PS00101">
    <property type="entry name" value="HEXAPEP_TRANSFERASES"/>
    <property type="match status" value="1"/>
</dbReference>
<dbReference type="AlphaFoldDB" id="A0A418JM53"/>
<dbReference type="CDD" id="cd04647">
    <property type="entry name" value="LbH_MAT_like"/>
    <property type="match status" value="1"/>
</dbReference>
<comment type="caution">
    <text evidence="3">The sequence shown here is derived from an EMBL/GenBank/DDBJ whole genome shotgun (WGS) entry which is preliminary data.</text>
</comment>
<dbReference type="RefSeq" id="WP_119635010.1">
    <property type="nucleotide sequence ID" value="NZ_QXVO01000002.1"/>
</dbReference>
<proteinExistence type="predicted"/>
<dbReference type="InterPro" id="IPR050179">
    <property type="entry name" value="Trans_hexapeptide_repeat"/>
</dbReference>
<dbReference type="GO" id="GO:0016746">
    <property type="term" value="F:acyltransferase activity"/>
    <property type="evidence" value="ECO:0007669"/>
    <property type="project" value="UniProtKB-KW"/>
</dbReference>
<keyword evidence="1 3" id="KW-0808">Transferase</keyword>
<dbReference type="STRING" id="1284.SHYC_09915"/>
<dbReference type="PANTHER" id="PTHR43300">
    <property type="entry name" value="ACETYLTRANSFERASE"/>
    <property type="match status" value="1"/>
</dbReference>